<keyword evidence="1" id="KW-0472">Membrane</keyword>
<reference evidence="2 3" key="1">
    <citation type="submission" date="2024-10" db="EMBL/GenBank/DDBJ databases">
        <title>The Natural Products Discovery Center: Release of the First 8490 Sequenced Strains for Exploring Actinobacteria Biosynthetic Diversity.</title>
        <authorList>
            <person name="Kalkreuter E."/>
            <person name="Kautsar S.A."/>
            <person name="Yang D."/>
            <person name="Bader C.D."/>
            <person name="Teijaro C.N."/>
            <person name="Fluegel L."/>
            <person name="Davis C.M."/>
            <person name="Simpson J.R."/>
            <person name="Lauterbach L."/>
            <person name="Steele A.D."/>
            <person name="Gui C."/>
            <person name="Meng S."/>
            <person name="Li G."/>
            <person name="Viehrig K."/>
            <person name="Ye F."/>
            <person name="Su P."/>
            <person name="Kiefer A.F."/>
            <person name="Nichols A."/>
            <person name="Cepeda A.J."/>
            <person name="Yan W."/>
            <person name="Fan B."/>
            <person name="Jiang Y."/>
            <person name="Adhikari A."/>
            <person name="Zheng C.-J."/>
            <person name="Schuster L."/>
            <person name="Cowan T.M."/>
            <person name="Smanski M.J."/>
            <person name="Chevrette M.G."/>
            <person name="De Carvalho L.P.S."/>
            <person name="Shen B."/>
        </authorList>
    </citation>
    <scope>NUCLEOTIDE SEQUENCE [LARGE SCALE GENOMIC DNA]</scope>
    <source>
        <strain evidence="2 3">NPDC050545</strain>
    </source>
</reference>
<keyword evidence="3" id="KW-1185">Reference proteome</keyword>
<evidence type="ECO:0000256" key="1">
    <source>
        <dbReference type="SAM" id="Phobius"/>
    </source>
</evidence>
<evidence type="ECO:0000313" key="3">
    <source>
        <dbReference type="Proteomes" id="UP001612741"/>
    </source>
</evidence>
<dbReference type="EMBL" id="JBITGY010000010">
    <property type="protein sequence ID" value="MFI6502626.1"/>
    <property type="molecule type" value="Genomic_DNA"/>
</dbReference>
<dbReference type="InterPro" id="IPR001646">
    <property type="entry name" value="5peptide_repeat"/>
</dbReference>
<gene>
    <name evidence="2" type="ORF">ACIBG2_34980</name>
</gene>
<sequence>MDWVSCAHSDACTGFSHRPFDRCLFHLTPAQRAEVLRTFTPGRLVDLRGTTINAELLGLVLEATGHRPGRTRLDRARFTCDARFSGVAFLGDVSLDGARFDRLASFFGARFEGNVSLAGARFERELSFHGVRVRGHLSLDGAVLSRDALFSQAVCGRGLSCERTRFDGYATFDGAALGDAAGFRGARFARTLSFRKVSGGAGFDTAHFLGNAYISLTGRLSAAHVRADAGLDLCVNGSGADLRHAEVFGPLALRLTDSQADLGNAVLHSPSSITGRGRSALSSLRDVRAQSLTIAGMDLSACRFAGLAHPAGLRLKDCTFAFTPSGVRFGLRWPPLRWFSRRRSLADEHLLRGWGPPGGTAASAERLAALYAGLQAGLDDAAVAGDFAFGAMEMRRKAGASRRWLLVLSWLVWGYGLRMGRAAAWFVLLAAIMAGAVAWTSASHAARRDQSPGPAFYLP</sequence>
<proteinExistence type="predicted"/>
<organism evidence="2 3">
    <name type="scientific">Nonomuraea typhae</name>
    <dbReference type="NCBI Taxonomy" id="2603600"/>
    <lineage>
        <taxon>Bacteria</taxon>
        <taxon>Bacillati</taxon>
        <taxon>Actinomycetota</taxon>
        <taxon>Actinomycetes</taxon>
        <taxon>Streptosporangiales</taxon>
        <taxon>Streptosporangiaceae</taxon>
        <taxon>Nonomuraea</taxon>
    </lineage>
</organism>
<dbReference type="Pfam" id="PF13576">
    <property type="entry name" value="Pentapeptide_3"/>
    <property type="match status" value="1"/>
</dbReference>
<dbReference type="Proteomes" id="UP001612741">
    <property type="component" value="Unassembled WGS sequence"/>
</dbReference>
<keyword evidence="1" id="KW-1133">Transmembrane helix</keyword>
<feature type="transmembrane region" description="Helical" evidence="1">
    <location>
        <begin position="400"/>
        <end position="416"/>
    </location>
</feature>
<protein>
    <submittedName>
        <fullName evidence="2">Pentapeptide repeat-containing protein</fullName>
    </submittedName>
</protein>
<accession>A0ABW7Z387</accession>
<comment type="caution">
    <text evidence="2">The sequence shown here is derived from an EMBL/GenBank/DDBJ whole genome shotgun (WGS) entry which is preliminary data.</text>
</comment>
<feature type="transmembrane region" description="Helical" evidence="1">
    <location>
        <begin position="422"/>
        <end position="442"/>
    </location>
</feature>
<evidence type="ECO:0000313" key="2">
    <source>
        <dbReference type="EMBL" id="MFI6502626.1"/>
    </source>
</evidence>
<dbReference type="RefSeq" id="WP_397088038.1">
    <property type="nucleotide sequence ID" value="NZ_JBITGY010000010.1"/>
</dbReference>
<keyword evidence="1" id="KW-0812">Transmembrane</keyword>
<name>A0ABW7Z387_9ACTN</name>